<evidence type="ECO:0000256" key="3">
    <source>
        <dbReference type="ARBA" id="ARBA00022692"/>
    </source>
</evidence>
<organism evidence="9 10">
    <name type="scientific">Anoxybacter fermentans</name>
    <dbReference type="NCBI Taxonomy" id="1323375"/>
    <lineage>
        <taxon>Bacteria</taxon>
        <taxon>Bacillati</taxon>
        <taxon>Bacillota</taxon>
        <taxon>Clostridia</taxon>
        <taxon>Halanaerobiales</taxon>
        <taxon>Anoxybacter</taxon>
    </lineage>
</organism>
<dbReference type="InterPro" id="IPR050250">
    <property type="entry name" value="Macrolide_Exporter_MacB"/>
</dbReference>
<dbReference type="PANTHER" id="PTHR30572">
    <property type="entry name" value="MEMBRANE COMPONENT OF TRANSPORTER-RELATED"/>
    <property type="match status" value="1"/>
</dbReference>
<protein>
    <recommendedName>
        <fullName evidence="11">ABC transporter permease</fullName>
    </recommendedName>
</protein>
<dbReference type="OrthoDB" id="9770036at2"/>
<evidence type="ECO:0000256" key="5">
    <source>
        <dbReference type="ARBA" id="ARBA00023136"/>
    </source>
</evidence>
<evidence type="ECO:0008006" key="11">
    <source>
        <dbReference type="Google" id="ProtNLM"/>
    </source>
</evidence>
<dbReference type="Pfam" id="PF02687">
    <property type="entry name" value="FtsX"/>
    <property type="match status" value="1"/>
</dbReference>
<accession>A0A3Q9HR33</accession>
<gene>
    <name evidence="9" type="ORF">BBF96_09240</name>
</gene>
<feature type="transmembrane region" description="Helical" evidence="6">
    <location>
        <begin position="276"/>
        <end position="307"/>
    </location>
</feature>
<sequence length="415" mass="45990">MLIHGFQFALKMFQKRPIRTGLILLQVAVGTASIIVVLSFVFSVLGNSNPYQDLLLKVEYGKITGTNRMMASAFTPDMVDYFQKKSNYLEGVTIVEEDIGGTVEYGGITYKYNKFYGVGAEFASIMKIKILEGAFFTKSDIEQRNQVVVISDVVNKQLFGEESGIGKVIYRKRFGNPVQSLKIIGIFTMEKQFPGGNDIHFLMPYTTFVGEVSSNQLYSSLWVLCKKGKLAEAKEELNILFAHEHEGLSFSAREEGMGLVFQKLDNYKSEARKKIAIIYGLFFGSFAFIALVVSSIGILSMMMVSIVERTRKIGLRRALGASRLSIIKQIILESVLISLIGGILGTILAYFSIKPIINELLLKSFFNVFEDVQATLSLYPVLIALGSVICVGLITGFYPAIQAASLAPVEAIREN</sequence>
<dbReference type="GO" id="GO:0005886">
    <property type="term" value="C:plasma membrane"/>
    <property type="evidence" value="ECO:0007669"/>
    <property type="project" value="UniProtKB-SubCell"/>
</dbReference>
<feature type="transmembrane region" description="Helical" evidence="6">
    <location>
        <begin position="377"/>
        <end position="398"/>
    </location>
</feature>
<dbReference type="PANTHER" id="PTHR30572:SF15">
    <property type="entry name" value="ABC TRANSPORTER PERMEASE"/>
    <property type="match status" value="1"/>
</dbReference>
<evidence type="ECO:0000313" key="9">
    <source>
        <dbReference type="EMBL" id="AZR73555.1"/>
    </source>
</evidence>
<evidence type="ECO:0000259" key="8">
    <source>
        <dbReference type="Pfam" id="PF12704"/>
    </source>
</evidence>
<evidence type="ECO:0000256" key="6">
    <source>
        <dbReference type="SAM" id="Phobius"/>
    </source>
</evidence>
<keyword evidence="3 6" id="KW-0812">Transmembrane</keyword>
<evidence type="ECO:0000259" key="7">
    <source>
        <dbReference type="Pfam" id="PF02687"/>
    </source>
</evidence>
<dbReference type="Proteomes" id="UP000267250">
    <property type="component" value="Chromosome"/>
</dbReference>
<keyword evidence="5 6" id="KW-0472">Membrane</keyword>
<dbReference type="GO" id="GO:0022857">
    <property type="term" value="F:transmembrane transporter activity"/>
    <property type="evidence" value="ECO:0007669"/>
    <property type="project" value="TreeGrafter"/>
</dbReference>
<dbReference type="KEGG" id="aft:BBF96_09240"/>
<keyword evidence="4 6" id="KW-1133">Transmembrane helix</keyword>
<reference evidence="9 10" key="1">
    <citation type="submission" date="2016-07" db="EMBL/GenBank/DDBJ databases">
        <title>Genome and transcriptome analysis of iron-reducing fermentative bacteria Anoxybacter fermentans.</title>
        <authorList>
            <person name="Zeng X."/>
            <person name="Shao Z."/>
        </authorList>
    </citation>
    <scope>NUCLEOTIDE SEQUENCE [LARGE SCALE GENOMIC DNA]</scope>
    <source>
        <strain evidence="9 10">DY22613</strain>
    </source>
</reference>
<evidence type="ECO:0000256" key="4">
    <source>
        <dbReference type="ARBA" id="ARBA00022989"/>
    </source>
</evidence>
<evidence type="ECO:0000313" key="10">
    <source>
        <dbReference type="Proteomes" id="UP000267250"/>
    </source>
</evidence>
<proteinExistence type="predicted"/>
<evidence type="ECO:0000256" key="1">
    <source>
        <dbReference type="ARBA" id="ARBA00004651"/>
    </source>
</evidence>
<feature type="domain" description="MacB-like periplasmic core" evidence="8">
    <location>
        <begin position="20"/>
        <end position="236"/>
    </location>
</feature>
<name>A0A3Q9HR33_9FIRM</name>
<dbReference type="RefSeq" id="WP_127016895.1">
    <property type="nucleotide sequence ID" value="NZ_CP016379.1"/>
</dbReference>
<feature type="domain" description="ABC3 transporter permease C-terminal" evidence="7">
    <location>
        <begin position="285"/>
        <end position="407"/>
    </location>
</feature>
<feature type="transmembrane region" description="Helical" evidence="6">
    <location>
        <begin position="21"/>
        <end position="45"/>
    </location>
</feature>
<evidence type="ECO:0000256" key="2">
    <source>
        <dbReference type="ARBA" id="ARBA00022475"/>
    </source>
</evidence>
<keyword evidence="2" id="KW-1003">Cell membrane</keyword>
<keyword evidence="10" id="KW-1185">Reference proteome</keyword>
<dbReference type="AlphaFoldDB" id="A0A3Q9HR33"/>
<dbReference type="EMBL" id="CP016379">
    <property type="protein sequence ID" value="AZR73555.1"/>
    <property type="molecule type" value="Genomic_DNA"/>
</dbReference>
<dbReference type="InterPro" id="IPR003838">
    <property type="entry name" value="ABC3_permease_C"/>
</dbReference>
<dbReference type="InterPro" id="IPR025857">
    <property type="entry name" value="MacB_PCD"/>
</dbReference>
<feature type="transmembrane region" description="Helical" evidence="6">
    <location>
        <begin position="330"/>
        <end position="357"/>
    </location>
</feature>
<comment type="subcellular location">
    <subcellularLocation>
        <location evidence="1">Cell membrane</location>
        <topology evidence="1">Multi-pass membrane protein</topology>
    </subcellularLocation>
</comment>
<dbReference type="Pfam" id="PF12704">
    <property type="entry name" value="MacB_PCD"/>
    <property type="match status" value="1"/>
</dbReference>